<name>A0A9D1G9X6_9FIRM</name>
<dbReference type="Proteomes" id="UP000886833">
    <property type="component" value="Unassembled WGS sequence"/>
</dbReference>
<sequence length="292" mass="34275">MFIDKKIRSKQRELDNYLSTYANDFIHQEMKEDFDKVLDNIESLANTFNFKMGIEIAIFNAILLHDGYLSITCKYSYKKGIVDIKALPDDKTLSYVLKIFSGNGSCRHIAFFTKKVLDRFNIKNNIVSVDTREKDYNLNEIRLFLSNIHKKISTNTNHVINYISENDYNYFLDLTSSQLKIFGASNGFAYSLDVYNLILPLYSYDYSLFNEEFIDYRKVPKLTDGQAEYLIDKANDTIDICDANRDLLLQFYLQNFDNYQRINENYNKVYEKEKSLKLIKCAEHTKGDVDEL</sequence>
<evidence type="ECO:0000313" key="2">
    <source>
        <dbReference type="Proteomes" id="UP000886833"/>
    </source>
</evidence>
<dbReference type="EMBL" id="DVKQ01000022">
    <property type="protein sequence ID" value="HIT37217.1"/>
    <property type="molecule type" value="Genomic_DNA"/>
</dbReference>
<dbReference type="AlphaFoldDB" id="A0A9D1G9X6"/>
<gene>
    <name evidence="1" type="ORF">IAB59_01890</name>
</gene>
<reference evidence="1" key="1">
    <citation type="submission" date="2020-10" db="EMBL/GenBank/DDBJ databases">
        <authorList>
            <person name="Gilroy R."/>
        </authorList>
    </citation>
    <scope>NUCLEOTIDE SEQUENCE</scope>
    <source>
        <strain evidence="1">CHK195-26880</strain>
    </source>
</reference>
<comment type="caution">
    <text evidence="1">The sequence shown here is derived from an EMBL/GenBank/DDBJ whole genome shotgun (WGS) entry which is preliminary data.</text>
</comment>
<evidence type="ECO:0000313" key="1">
    <source>
        <dbReference type="EMBL" id="HIT37217.1"/>
    </source>
</evidence>
<organism evidence="1 2">
    <name type="scientific">Candidatus Onthousia faecipullorum</name>
    <dbReference type="NCBI Taxonomy" id="2840887"/>
    <lineage>
        <taxon>Bacteria</taxon>
        <taxon>Bacillati</taxon>
        <taxon>Bacillota</taxon>
        <taxon>Bacilli</taxon>
        <taxon>Candidatus Onthousia</taxon>
    </lineage>
</organism>
<protein>
    <submittedName>
        <fullName evidence="1">Uncharacterized protein</fullName>
    </submittedName>
</protein>
<accession>A0A9D1G9X6</accession>
<reference evidence="1" key="2">
    <citation type="journal article" date="2021" name="PeerJ">
        <title>Extensive microbial diversity within the chicken gut microbiome revealed by metagenomics and culture.</title>
        <authorList>
            <person name="Gilroy R."/>
            <person name="Ravi A."/>
            <person name="Getino M."/>
            <person name="Pursley I."/>
            <person name="Horton D.L."/>
            <person name="Alikhan N.F."/>
            <person name="Baker D."/>
            <person name="Gharbi K."/>
            <person name="Hall N."/>
            <person name="Watson M."/>
            <person name="Adriaenssens E.M."/>
            <person name="Foster-Nyarko E."/>
            <person name="Jarju S."/>
            <person name="Secka A."/>
            <person name="Antonio M."/>
            <person name="Oren A."/>
            <person name="Chaudhuri R.R."/>
            <person name="La Ragione R."/>
            <person name="Hildebrand F."/>
            <person name="Pallen M.J."/>
        </authorList>
    </citation>
    <scope>NUCLEOTIDE SEQUENCE</scope>
    <source>
        <strain evidence="1">CHK195-26880</strain>
    </source>
</reference>
<proteinExistence type="predicted"/>